<dbReference type="Pfam" id="PF08158">
    <property type="entry name" value="SDA1_HEAT"/>
    <property type="match status" value="1"/>
</dbReference>
<protein>
    <recommendedName>
        <fullName evidence="1">Protein SDA1</fullName>
    </recommendedName>
</protein>
<dbReference type="InterPro" id="IPR012977">
    <property type="entry name" value="SDA1_N"/>
</dbReference>
<feature type="region of interest" description="Disordered" evidence="2">
    <location>
        <begin position="494"/>
        <end position="519"/>
    </location>
</feature>
<feature type="compositionally biased region" description="Acidic residues" evidence="2">
    <location>
        <begin position="571"/>
        <end position="594"/>
    </location>
</feature>
<evidence type="ECO:0000313" key="5">
    <source>
        <dbReference type="EMBL" id="KAK1940214.1"/>
    </source>
</evidence>
<dbReference type="GO" id="GO:0015031">
    <property type="term" value="P:protein transport"/>
    <property type="evidence" value="ECO:0007669"/>
    <property type="project" value="UniProtKB-KW"/>
</dbReference>
<evidence type="ECO:0000313" key="6">
    <source>
        <dbReference type="Proteomes" id="UP001195914"/>
    </source>
</evidence>
<dbReference type="InterPro" id="IPR048292">
    <property type="entry name" value="SDA1_C"/>
</dbReference>
<dbReference type="PANTHER" id="PTHR12730:SF0">
    <property type="entry name" value="PROTEIN SDA1 HOMOLOG"/>
    <property type="match status" value="1"/>
</dbReference>
<dbReference type="Proteomes" id="UP001195914">
    <property type="component" value="Unassembled WGS sequence"/>
</dbReference>
<name>A0AAD9GK44_BABDI</name>
<feature type="compositionally biased region" description="Basic and acidic residues" evidence="2">
    <location>
        <begin position="644"/>
        <end position="657"/>
    </location>
</feature>
<dbReference type="PANTHER" id="PTHR12730">
    <property type="entry name" value="HSDA/SDA1-RELATED"/>
    <property type="match status" value="1"/>
</dbReference>
<accession>A0AAD9GK44</accession>
<proteinExistence type="inferred from homology"/>
<evidence type="ECO:0000256" key="1">
    <source>
        <dbReference type="RuleBase" id="RU365057"/>
    </source>
</evidence>
<dbReference type="Pfam" id="PF21638">
    <property type="entry name" value="SDA1_C"/>
    <property type="match status" value="1"/>
</dbReference>
<feature type="region of interest" description="Disordered" evidence="2">
    <location>
        <begin position="536"/>
        <end position="683"/>
    </location>
</feature>
<keyword evidence="1" id="KW-0813">Transport</keyword>
<feature type="compositionally biased region" description="Basic and acidic residues" evidence="2">
    <location>
        <begin position="536"/>
        <end position="545"/>
    </location>
</feature>
<dbReference type="GO" id="GO:0005730">
    <property type="term" value="C:nucleolus"/>
    <property type="evidence" value="ECO:0007669"/>
    <property type="project" value="UniProtKB-SubCell"/>
</dbReference>
<evidence type="ECO:0000259" key="4">
    <source>
        <dbReference type="Pfam" id="PF21638"/>
    </source>
</evidence>
<comment type="subcellular location">
    <subcellularLocation>
        <location evidence="1">Nucleus</location>
        <location evidence="1">Nucleolus</location>
    </subcellularLocation>
</comment>
<dbReference type="InterPro" id="IPR027312">
    <property type="entry name" value="Sda1"/>
</dbReference>
<feature type="domain" description="SDA1 N-terminal" evidence="3">
    <location>
        <begin position="114"/>
        <end position="468"/>
    </location>
</feature>
<feature type="compositionally biased region" description="Acidic residues" evidence="2">
    <location>
        <begin position="610"/>
        <end position="620"/>
    </location>
</feature>
<organism evidence="5 6">
    <name type="scientific">Babesia divergens</name>
    <dbReference type="NCBI Taxonomy" id="32595"/>
    <lineage>
        <taxon>Eukaryota</taxon>
        <taxon>Sar</taxon>
        <taxon>Alveolata</taxon>
        <taxon>Apicomplexa</taxon>
        <taxon>Aconoidasida</taxon>
        <taxon>Piroplasmida</taxon>
        <taxon>Babesiidae</taxon>
        <taxon>Babesia</taxon>
    </lineage>
</organism>
<dbReference type="EMBL" id="JAHBMH010000003">
    <property type="protein sequence ID" value="KAK1940214.1"/>
    <property type="molecule type" value="Genomic_DNA"/>
</dbReference>
<evidence type="ECO:0000259" key="3">
    <source>
        <dbReference type="Pfam" id="PF08158"/>
    </source>
</evidence>
<keyword evidence="1" id="KW-0690">Ribosome biogenesis</keyword>
<evidence type="ECO:0000256" key="2">
    <source>
        <dbReference type="SAM" id="MobiDB-lite"/>
    </source>
</evidence>
<dbReference type="GO" id="GO:0042273">
    <property type="term" value="P:ribosomal large subunit biogenesis"/>
    <property type="evidence" value="ECO:0007669"/>
    <property type="project" value="UniProtKB-UniRule"/>
</dbReference>
<reference evidence="5" key="1">
    <citation type="journal article" date="2014" name="Nucleic Acids Res.">
        <title>The evolutionary dynamics of variant antigen genes in Babesia reveal a history of genomic innovation underlying host-parasite interaction.</title>
        <authorList>
            <person name="Jackson A.P."/>
            <person name="Otto T.D."/>
            <person name="Darby A."/>
            <person name="Ramaprasad A."/>
            <person name="Xia D."/>
            <person name="Echaide I.E."/>
            <person name="Farber M."/>
            <person name="Gahlot S."/>
            <person name="Gamble J."/>
            <person name="Gupta D."/>
            <person name="Gupta Y."/>
            <person name="Jackson L."/>
            <person name="Malandrin L."/>
            <person name="Malas T.B."/>
            <person name="Moussa E."/>
            <person name="Nair M."/>
            <person name="Reid A.J."/>
            <person name="Sanders M."/>
            <person name="Sharma J."/>
            <person name="Tracey A."/>
            <person name="Quail M.A."/>
            <person name="Weir W."/>
            <person name="Wastling J.M."/>
            <person name="Hall N."/>
            <person name="Willadsen P."/>
            <person name="Lingelbach K."/>
            <person name="Shiels B."/>
            <person name="Tait A."/>
            <person name="Berriman M."/>
            <person name="Allred D.R."/>
            <person name="Pain A."/>
        </authorList>
    </citation>
    <scope>NUCLEOTIDE SEQUENCE</scope>
    <source>
        <strain evidence="5">1802A</strain>
    </source>
</reference>
<dbReference type="AlphaFoldDB" id="A0AAD9GK44"/>
<feature type="domain" description="SDA1 C-terminal" evidence="4">
    <location>
        <begin position="671"/>
        <end position="717"/>
    </location>
</feature>
<sequence length="726" mass="83043">MEQLETLISQIRRDPEAHRDDFLRKWEEFCAAFAVLRLTPQLYKLDTMALLNFVAQAVPFYVPPQVDGIDVVGLAAVDSKEPCEKSEAQMMGTSSAMDEKSMANQNLGRQLCIMIIDFIKNHRKGMNGKMLKQLISTTFLLRSKRLVDIFTILPEWLALLDLDDRDVRRRLFVFIVRDLTIVFQHVKNIKITRAIQRLFFEHLNNKSVQVQLLTCCICVEMHKRRIWRDSHTVNSIAQCALASNLKIVLAGAHFLLGTKNHFDVAFEALEDVEDDIAALEDLKKQKQQMGTYAKKSGGRQNRIERSKKMIDKLLERRKRRIELCAVREFAAIDDLHDAQKFTERLFERCGKKDVTFGAKLILLQLVSLLIARHRLLVPNFYGFVLKYINHKQKLVTKILAITAQAVHAELPTDLVEPVIQQVMDQFVSEDRSNEVITVGMNTLREIASRAPFLFNKDTIAQLTEFRHIKNKAVSMATKSFINLYREEAPELLHPTIRGREAGTKLTNAKKGKISKSSQPFSSTYILSQEDFVRKKLNGTKEREAGDDLTDEEAESGTEDDDDISQESASDGIEEDELSEGEYEDDASNGDEISEDEHIVNGGGKRLGSHDDEEEDDEDSDETRLKVNPDDLTYGSKKKRVAAHSRREAALARMERKNQRLTAESRAGQKQSTTNRVKARNKPVLMTMQSRRIKGKQMQNVAEKMATLKRHLKSLKKGNVKYKKRRR</sequence>
<comment type="similarity">
    <text evidence="1">Belongs to the SDA1 family.</text>
</comment>
<keyword evidence="1" id="KW-0653">Protein transport</keyword>
<keyword evidence="1" id="KW-0539">Nucleus</keyword>
<comment type="function">
    <text evidence="1">Required for 60S pre-ribosomal subunits export to the cytoplasm.</text>
</comment>
<comment type="caution">
    <text evidence="5">The sequence shown here is derived from an EMBL/GenBank/DDBJ whole genome shotgun (WGS) entry which is preliminary data.</text>
</comment>
<keyword evidence="6" id="KW-1185">Reference proteome</keyword>
<dbReference type="GO" id="GO:0000055">
    <property type="term" value="P:ribosomal large subunit export from nucleus"/>
    <property type="evidence" value="ECO:0007669"/>
    <property type="project" value="UniProtKB-UniRule"/>
</dbReference>
<gene>
    <name evidence="5" type="ORF">X943_000118</name>
</gene>
<reference evidence="5" key="2">
    <citation type="submission" date="2021-05" db="EMBL/GenBank/DDBJ databases">
        <authorList>
            <person name="Pain A."/>
        </authorList>
    </citation>
    <scope>NUCLEOTIDE SEQUENCE</scope>
    <source>
        <strain evidence="5">1802A</strain>
    </source>
</reference>
<feature type="compositionally biased region" description="Acidic residues" evidence="2">
    <location>
        <begin position="546"/>
        <end position="564"/>
    </location>
</feature>